<feature type="transmembrane region" description="Helical" evidence="10">
    <location>
        <begin position="133"/>
        <end position="154"/>
    </location>
</feature>
<feature type="transmembrane region" description="Helical" evidence="10">
    <location>
        <begin position="70"/>
        <end position="94"/>
    </location>
</feature>
<evidence type="ECO:0000256" key="6">
    <source>
        <dbReference type="ARBA" id="ARBA00023136"/>
    </source>
</evidence>
<feature type="transmembrane region" description="Helical" evidence="10">
    <location>
        <begin position="185"/>
        <end position="212"/>
    </location>
</feature>
<gene>
    <name evidence="12" type="ORF">T265_05254</name>
</gene>
<dbReference type="OrthoDB" id="409763at2759"/>
<dbReference type="Pfam" id="PF00887">
    <property type="entry name" value="ACBP"/>
    <property type="match status" value="1"/>
</dbReference>
<dbReference type="GO" id="GO:0004165">
    <property type="term" value="F:delta(3)-delta(2)-enoyl-CoA isomerase activity"/>
    <property type="evidence" value="ECO:0007669"/>
    <property type="project" value="UniProtKB-ARBA"/>
</dbReference>
<keyword evidence="7" id="KW-0576">Peroxisome</keyword>
<dbReference type="GO" id="GO:0016020">
    <property type="term" value="C:membrane"/>
    <property type="evidence" value="ECO:0007669"/>
    <property type="project" value="UniProtKB-SubCell"/>
</dbReference>
<dbReference type="InterPro" id="IPR037272">
    <property type="entry name" value="SNS_sf"/>
</dbReference>
<dbReference type="Pfam" id="PF00209">
    <property type="entry name" value="SNF"/>
    <property type="match status" value="3"/>
</dbReference>
<dbReference type="Pfam" id="PF00378">
    <property type="entry name" value="ECH_1"/>
    <property type="match status" value="1"/>
</dbReference>
<dbReference type="GO" id="GO:0046872">
    <property type="term" value="F:metal ion binding"/>
    <property type="evidence" value="ECO:0007669"/>
    <property type="project" value="UniProtKB-KW"/>
</dbReference>
<evidence type="ECO:0000256" key="5">
    <source>
        <dbReference type="ARBA" id="ARBA00022989"/>
    </source>
</evidence>
<feature type="binding site" evidence="9">
    <location>
        <position position="51"/>
    </location>
    <ligand>
        <name>Na(+)</name>
        <dbReference type="ChEBI" id="CHEBI:29101"/>
        <label>1</label>
    </ligand>
</feature>
<feature type="transmembrane region" description="Helical" evidence="10">
    <location>
        <begin position="106"/>
        <end position="127"/>
    </location>
</feature>
<organism evidence="12 13">
    <name type="scientific">Opisthorchis viverrini</name>
    <name type="common">Southeast Asian liver fluke</name>
    <dbReference type="NCBI Taxonomy" id="6198"/>
    <lineage>
        <taxon>Eukaryota</taxon>
        <taxon>Metazoa</taxon>
        <taxon>Spiralia</taxon>
        <taxon>Lophotrochozoa</taxon>
        <taxon>Platyhelminthes</taxon>
        <taxon>Trematoda</taxon>
        <taxon>Digenea</taxon>
        <taxon>Opisthorchiida</taxon>
        <taxon>Opisthorchiata</taxon>
        <taxon>Opisthorchiidae</taxon>
        <taxon>Opisthorchis</taxon>
    </lineage>
</organism>
<dbReference type="InterPro" id="IPR001753">
    <property type="entry name" value="Enoyl-CoA_hydra/iso"/>
</dbReference>
<keyword evidence="8" id="KW-0413">Isomerase</keyword>
<dbReference type="SUPFAM" id="SSF52096">
    <property type="entry name" value="ClpP/crotonase"/>
    <property type="match status" value="1"/>
</dbReference>
<dbReference type="FunFam" id="3.90.226.10:FF:000084">
    <property type="entry name" value="Enoyl-CoA delta isomerase 2, mitochondrial"/>
    <property type="match status" value="1"/>
</dbReference>
<dbReference type="KEGG" id="ovi:T265_05254"/>
<evidence type="ECO:0000256" key="7">
    <source>
        <dbReference type="ARBA" id="ARBA00023140"/>
    </source>
</evidence>
<dbReference type="InterPro" id="IPR035984">
    <property type="entry name" value="Acyl-CoA-binding_sf"/>
</dbReference>
<dbReference type="Gene3D" id="3.90.226.10">
    <property type="entry name" value="2-enoyl-CoA Hydratase, Chain A, domain 1"/>
    <property type="match status" value="1"/>
</dbReference>
<keyword evidence="9" id="KW-0479">Metal-binding</keyword>
<dbReference type="SUPFAM" id="SSF161070">
    <property type="entry name" value="SNF-like"/>
    <property type="match status" value="1"/>
</dbReference>
<dbReference type="PANTHER" id="PTHR43684:SF1">
    <property type="entry name" value="ENOYL-COA DELTA ISOMERASE 2"/>
    <property type="match status" value="1"/>
</dbReference>
<dbReference type="STRING" id="6198.A0A074ZWQ0"/>
<dbReference type="GO" id="GO:0000062">
    <property type="term" value="F:fatty-acyl-CoA binding"/>
    <property type="evidence" value="ECO:0007669"/>
    <property type="project" value="InterPro"/>
</dbReference>
<name>A0A074ZWQ0_OPIVI</name>
<dbReference type="CDD" id="cd06558">
    <property type="entry name" value="crotonase-like"/>
    <property type="match status" value="1"/>
</dbReference>
<dbReference type="GO" id="GO:0005777">
    <property type="term" value="C:peroxisome"/>
    <property type="evidence" value="ECO:0007669"/>
    <property type="project" value="UniProtKB-SubCell"/>
</dbReference>
<dbReference type="InterPro" id="IPR000175">
    <property type="entry name" value="Na/ntran_symport"/>
</dbReference>
<dbReference type="GeneID" id="20319436"/>
<dbReference type="RefSeq" id="XP_009168487.1">
    <property type="nucleotide sequence ID" value="XM_009170223.1"/>
</dbReference>
<dbReference type="InterPro" id="IPR051053">
    <property type="entry name" value="ECH/Chromodomain_protein"/>
</dbReference>
<dbReference type="PANTHER" id="PTHR43684">
    <property type="match status" value="1"/>
</dbReference>
<dbReference type="Proteomes" id="UP000054324">
    <property type="component" value="Unassembled WGS sequence"/>
</dbReference>
<dbReference type="InterPro" id="IPR014352">
    <property type="entry name" value="FERM/acyl-CoA-bd_prot_sf"/>
</dbReference>
<keyword evidence="13" id="KW-1185">Reference proteome</keyword>
<dbReference type="InterPro" id="IPR029045">
    <property type="entry name" value="ClpP/crotonase-like_dom_sf"/>
</dbReference>
<evidence type="ECO:0000256" key="10">
    <source>
        <dbReference type="SAM" id="Phobius"/>
    </source>
</evidence>
<evidence type="ECO:0000259" key="11">
    <source>
        <dbReference type="Pfam" id="PF00887"/>
    </source>
</evidence>
<evidence type="ECO:0000256" key="2">
    <source>
        <dbReference type="ARBA" id="ARBA00004275"/>
    </source>
</evidence>
<evidence type="ECO:0000256" key="9">
    <source>
        <dbReference type="PIRSR" id="PIRSR600175-1"/>
    </source>
</evidence>
<evidence type="ECO:0000256" key="1">
    <source>
        <dbReference type="ARBA" id="ARBA00004141"/>
    </source>
</evidence>
<dbReference type="AlphaFoldDB" id="A0A074ZWQ0"/>
<evidence type="ECO:0000313" key="12">
    <source>
        <dbReference type="EMBL" id="KER27765.1"/>
    </source>
</evidence>
<feature type="binding site" evidence="9">
    <location>
        <position position="53"/>
    </location>
    <ligand>
        <name>Na(+)</name>
        <dbReference type="ChEBI" id="CHEBI:29101"/>
        <label>1</label>
    </ligand>
</feature>
<dbReference type="InterPro" id="IPR000582">
    <property type="entry name" value="Acyl-CoA-binding_protein"/>
</dbReference>
<sequence length="715" mass="79685">MSEGIALNSSPVNAMEQSENKYPREQSLEANEGVEHELWSNQCDFFLSILGYAIDLANVWRFPYICFTNGGGACAFLIPYFILMVCTALPAFYLELILGQRHRHGAIALWDICPVFRDLTAILFININDLQVVYVTALCPYLLLAVLLINGAMLKGAREGIWYFVRPQFHRLGELKVRPGLVFQIYPFAIGTLPVAPFWAFTFFLLLIMLGIDSGATLGDCTDDKPGALNFVQKAKWQAWSALKSMSKRADASLLDWIPVDSRLCAVRLATSVKESHKREVDRCLSIMPAYAPTDSSSDAIRGSFYDVLNTLLRRAKSSDVVVAGDSNSQALSSTGYQTERSHCLNLGKLSQPEHNLMRRIIRRQVKRIVQADRELRWTQKAKETEEAQKAGNIRSLFQLARATGPWKHTSPSSSIFHFSVSSILQEEAASKYISIISELVDKEKPNVEPTTTHQAQAPGLESTVSENGILQICLNRPEKKNAITREMYERWTELLNDAAVNPDIKVVAVTGKGDYFSSGNDLRATVKPIQEGHSVVEVARAGRDLLNRFVNAYINFPKPLVGLVNGPAIGISVSTLGLYDYVLASDNATFQTPFVSTGQTPEGCSSYTFPRLMGPMIANDMLLFGRKLSATEACSYGLVTRVVPQSRFSEECSKFLNSVVEMPAQTLLLSKEAIRIRDRETLVSVNALECDRLMERWTSPEFIQAVTAFLQRKK</sequence>
<proteinExistence type="predicted"/>
<evidence type="ECO:0000256" key="8">
    <source>
        <dbReference type="ARBA" id="ARBA00023235"/>
    </source>
</evidence>
<keyword evidence="9" id="KW-0915">Sodium</keyword>
<feature type="domain" description="ACB" evidence="11">
    <location>
        <begin position="216"/>
        <end position="249"/>
    </location>
</feature>
<dbReference type="SUPFAM" id="SSF47027">
    <property type="entry name" value="Acyl-CoA binding protein"/>
    <property type="match status" value="1"/>
</dbReference>
<reference evidence="12 13" key="1">
    <citation type="submission" date="2013-11" db="EMBL/GenBank/DDBJ databases">
        <title>Opisthorchis viverrini - life in the bile duct.</title>
        <authorList>
            <person name="Young N.D."/>
            <person name="Nagarajan N."/>
            <person name="Lin S.J."/>
            <person name="Korhonen P.K."/>
            <person name="Jex A.R."/>
            <person name="Hall R.S."/>
            <person name="Safavi-Hemami H."/>
            <person name="Kaewkong W."/>
            <person name="Bertrand D."/>
            <person name="Gao S."/>
            <person name="Seet Q."/>
            <person name="Wongkham S."/>
            <person name="Teh B.T."/>
            <person name="Wongkham C."/>
            <person name="Intapan P.M."/>
            <person name="Maleewong W."/>
            <person name="Yang X."/>
            <person name="Hu M."/>
            <person name="Wang Z."/>
            <person name="Hofmann A."/>
            <person name="Sternberg P.W."/>
            <person name="Tan P."/>
            <person name="Wang J."/>
            <person name="Gasser R.B."/>
        </authorList>
    </citation>
    <scope>NUCLEOTIDE SEQUENCE [LARGE SCALE GENOMIC DNA]</scope>
</reference>
<dbReference type="EMBL" id="KL596715">
    <property type="protein sequence ID" value="KER27765.1"/>
    <property type="molecule type" value="Genomic_DNA"/>
</dbReference>
<accession>A0A074ZWQ0</accession>
<evidence type="ECO:0000313" key="13">
    <source>
        <dbReference type="Proteomes" id="UP000054324"/>
    </source>
</evidence>
<feature type="binding site" evidence="9">
    <location>
        <position position="58"/>
    </location>
    <ligand>
        <name>Na(+)</name>
        <dbReference type="ChEBI" id="CHEBI:29101"/>
        <label>1</label>
    </ligand>
</feature>
<comment type="subcellular location">
    <subcellularLocation>
        <location evidence="1">Membrane</location>
        <topology evidence="1">Multi-pass membrane protein</topology>
    </subcellularLocation>
    <subcellularLocation>
        <location evidence="2">Peroxisome</location>
    </subcellularLocation>
</comment>
<keyword evidence="4 10" id="KW-0812">Transmembrane</keyword>
<dbReference type="Gene3D" id="1.20.80.10">
    <property type="match status" value="1"/>
</dbReference>
<keyword evidence="3" id="KW-0813">Transport</keyword>
<dbReference type="Gene3D" id="1.10.12.10">
    <property type="entry name" value="Lyase 2-enoyl-coa Hydratase, Chain A, domain 2"/>
    <property type="match status" value="1"/>
</dbReference>
<evidence type="ECO:0000256" key="3">
    <source>
        <dbReference type="ARBA" id="ARBA00022448"/>
    </source>
</evidence>
<dbReference type="InterPro" id="IPR014748">
    <property type="entry name" value="Enoyl-CoA_hydra_C"/>
</dbReference>
<protein>
    <recommendedName>
        <fullName evidence="11">ACB domain-containing protein</fullName>
    </recommendedName>
</protein>
<dbReference type="CTD" id="20319436"/>
<evidence type="ECO:0000256" key="4">
    <source>
        <dbReference type="ARBA" id="ARBA00022692"/>
    </source>
</evidence>
<keyword evidence="5 10" id="KW-1133">Transmembrane helix</keyword>
<keyword evidence="6 10" id="KW-0472">Membrane</keyword>
<dbReference type="PROSITE" id="PS50267">
    <property type="entry name" value="NA_NEUROTRAN_SYMP_3"/>
    <property type="match status" value="2"/>
</dbReference>